<comment type="caution">
    <text evidence="2">The sequence shown here is derived from an EMBL/GenBank/DDBJ whole genome shotgun (WGS) entry which is preliminary data.</text>
</comment>
<gene>
    <name evidence="2" type="ORF">DES47_102775</name>
</gene>
<reference evidence="2 3" key="1">
    <citation type="submission" date="2019-03" db="EMBL/GenBank/DDBJ databases">
        <title>Genomic Encyclopedia of Type Strains, Phase IV (KMG-IV): sequencing the most valuable type-strain genomes for metagenomic binning, comparative biology and taxonomic classification.</title>
        <authorList>
            <person name="Goeker M."/>
        </authorList>
    </citation>
    <scope>NUCLEOTIDE SEQUENCE [LARGE SCALE GENOMIC DNA]</scope>
    <source>
        <strain evidence="2 3">DSM 16998</strain>
    </source>
</reference>
<protein>
    <submittedName>
        <fullName evidence="2">Beta-lactamase</fullName>
    </submittedName>
</protein>
<dbReference type="OrthoDB" id="9799367at2"/>
<dbReference type="InterPro" id="IPR012338">
    <property type="entry name" value="Beta-lactam/transpept-like"/>
</dbReference>
<dbReference type="Pfam" id="PF00144">
    <property type="entry name" value="Beta-lactamase"/>
    <property type="match status" value="1"/>
</dbReference>
<proteinExistence type="predicted"/>
<accession>A0A4R6QRB6</accession>
<dbReference type="Proteomes" id="UP000295361">
    <property type="component" value="Unassembled WGS sequence"/>
</dbReference>
<organism evidence="2 3">
    <name type="scientific">Roseateles toxinivorans</name>
    <dbReference type="NCBI Taxonomy" id="270368"/>
    <lineage>
        <taxon>Bacteria</taxon>
        <taxon>Pseudomonadati</taxon>
        <taxon>Pseudomonadota</taxon>
        <taxon>Betaproteobacteria</taxon>
        <taxon>Burkholderiales</taxon>
        <taxon>Sphaerotilaceae</taxon>
        <taxon>Roseateles</taxon>
    </lineage>
</organism>
<evidence type="ECO:0000259" key="1">
    <source>
        <dbReference type="Pfam" id="PF00144"/>
    </source>
</evidence>
<dbReference type="Gene3D" id="3.40.710.10">
    <property type="entry name" value="DD-peptidase/beta-lactamase superfamily"/>
    <property type="match status" value="1"/>
</dbReference>
<dbReference type="InParanoid" id="A0A4R6QRB6"/>
<name>A0A4R6QRB6_9BURK</name>
<evidence type="ECO:0000313" key="2">
    <source>
        <dbReference type="EMBL" id="TDP73029.1"/>
    </source>
</evidence>
<dbReference type="SUPFAM" id="SSF56601">
    <property type="entry name" value="beta-lactamase/transpeptidase-like"/>
    <property type="match status" value="1"/>
</dbReference>
<feature type="domain" description="Beta-lactamase-related" evidence="1">
    <location>
        <begin position="6"/>
        <end position="78"/>
    </location>
</feature>
<dbReference type="RefSeq" id="WP_133700440.1">
    <property type="nucleotide sequence ID" value="NZ_SNXS01000002.1"/>
</dbReference>
<evidence type="ECO:0000313" key="3">
    <source>
        <dbReference type="Proteomes" id="UP000295361"/>
    </source>
</evidence>
<dbReference type="EMBL" id="SNXS01000002">
    <property type="protein sequence ID" value="TDP73029.1"/>
    <property type="molecule type" value="Genomic_DNA"/>
</dbReference>
<sequence>MATLDALFETVNRSDAPGLVVGVSQLGKTVYRRGFGLASVELGVANTPWTRMRMRMRIASTSKHFACLAALLLGEAGTPLVGRYRAADLDADAQIAFVGDKLQLQVFGAFATNLMELAAFSGEVFGWTILDAGNLPLRGVLSVERANGVVKGFRINTPRIRHMLFERVTA</sequence>
<dbReference type="AlphaFoldDB" id="A0A4R6QRB6"/>
<keyword evidence="3" id="KW-1185">Reference proteome</keyword>
<dbReference type="InterPro" id="IPR001466">
    <property type="entry name" value="Beta-lactam-related"/>
</dbReference>